<protein>
    <submittedName>
        <fullName evidence="6">Unannotated protein</fullName>
    </submittedName>
</protein>
<dbReference type="PROSITE" id="PS00444">
    <property type="entry name" value="POLYPRENYL_SYNTHASE_2"/>
    <property type="match status" value="1"/>
</dbReference>
<proteinExistence type="inferred from homology"/>
<reference evidence="6" key="1">
    <citation type="submission" date="2020-05" db="EMBL/GenBank/DDBJ databases">
        <authorList>
            <person name="Chiriac C."/>
            <person name="Salcher M."/>
            <person name="Ghai R."/>
            <person name="Kavagutti S V."/>
        </authorList>
    </citation>
    <scope>NUCLEOTIDE SEQUENCE</scope>
</reference>
<dbReference type="Gene3D" id="1.10.600.10">
    <property type="entry name" value="Farnesyl Diphosphate Synthase"/>
    <property type="match status" value="1"/>
</dbReference>
<dbReference type="InterPro" id="IPR000092">
    <property type="entry name" value="Polyprenyl_synt"/>
</dbReference>
<dbReference type="CDD" id="cd00685">
    <property type="entry name" value="Trans_IPPS_HT"/>
    <property type="match status" value="1"/>
</dbReference>
<keyword evidence="3" id="KW-0808">Transferase</keyword>
<evidence type="ECO:0000256" key="3">
    <source>
        <dbReference type="ARBA" id="ARBA00022679"/>
    </source>
</evidence>
<dbReference type="Pfam" id="PF00348">
    <property type="entry name" value="polyprenyl_synt"/>
    <property type="match status" value="1"/>
</dbReference>
<comment type="cofactor">
    <cofactor evidence="1">
        <name>Mg(2+)</name>
        <dbReference type="ChEBI" id="CHEBI:18420"/>
    </cofactor>
</comment>
<organism evidence="6">
    <name type="scientific">freshwater metagenome</name>
    <dbReference type="NCBI Taxonomy" id="449393"/>
    <lineage>
        <taxon>unclassified sequences</taxon>
        <taxon>metagenomes</taxon>
        <taxon>ecological metagenomes</taxon>
    </lineage>
</organism>
<dbReference type="SFLD" id="SFLDS00005">
    <property type="entry name" value="Isoprenoid_Synthase_Type_I"/>
    <property type="match status" value="1"/>
</dbReference>
<gene>
    <name evidence="6" type="ORF">UFOPK1788_00939</name>
</gene>
<dbReference type="PROSITE" id="PS00723">
    <property type="entry name" value="POLYPRENYL_SYNTHASE_1"/>
    <property type="match status" value="1"/>
</dbReference>
<dbReference type="EMBL" id="CAEZUE010000135">
    <property type="protein sequence ID" value="CAB4598467.1"/>
    <property type="molecule type" value="Genomic_DNA"/>
</dbReference>
<dbReference type="InterPro" id="IPR008949">
    <property type="entry name" value="Isoprenoid_synthase_dom_sf"/>
</dbReference>
<evidence type="ECO:0000313" key="6">
    <source>
        <dbReference type="EMBL" id="CAB4598467.1"/>
    </source>
</evidence>
<dbReference type="PANTHER" id="PTHR12001">
    <property type="entry name" value="GERANYLGERANYL PYROPHOSPHATE SYNTHASE"/>
    <property type="match status" value="1"/>
</dbReference>
<evidence type="ECO:0000256" key="1">
    <source>
        <dbReference type="ARBA" id="ARBA00001946"/>
    </source>
</evidence>
<name>A0A6J6GBE2_9ZZZZ</name>
<dbReference type="GO" id="GO:0046872">
    <property type="term" value="F:metal ion binding"/>
    <property type="evidence" value="ECO:0007669"/>
    <property type="project" value="UniProtKB-KW"/>
</dbReference>
<sequence length="369" mass="39970">MNSRKPFVDDVTDSISDVLGAGRQSLDSIGKDADLLGSVAESLTGGGKRFRARLAYWGWRAASSHGEPYPDSDGDADNSLVVRLATGLELFHAAALVHDDVIDNSDTRRGIPAAHRQFEKIHVDRDFVGDSAIYGTSSAILLGDLLLAWADDQFLSVALEVASESRDAFRNELRTMRTDVTAGQFLDNHDSSAWLTLDGEAAVDRAQRVVMFKSAKYSVEAPLVLGAIVGNAPPSFIESLRLFALPLGFAFQMRDDMLGVFGDEAETGKPAGDDLREGKRTVLVAMARRRGDRSTVSVFDELIGDPTLTNQQVDMLRASLISTGAADELEDLIELSRVEALKALDAMRLDPVVDGELRAMVDAITTRTV</sequence>
<keyword evidence="4" id="KW-0479">Metal-binding</keyword>
<evidence type="ECO:0000256" key="2">
    <source>
        <dbReference type="ARBA" id="ARBA00006706"/>
    </source>
</evidence>
<dbReference type="InterPro" id="IPR033749">
    <property type="entry name" value="Polyprenyl_synt_CS"/>
</dbReference>
<comment type="similarity">
    <text evidence="2">Belongs to the FPP/GGPP synthase family.</text>
</comment>
<accession>A0A6J6GBE2</accession>
<dbReference type="PANTHER" id="PTHR12001:SF85">
    <property type="entry name" value="SHORT CHAIN ISOPRENYL DIPHOSPHATE SYNTHASE"/>
    <property type="match status" value="1"/>
</dbReference>
<keyword evidence="5" id="KW-0460">Magnesium</keyword>
<evidence type="ECO:0000256" key="4">
    <source>
        <dbReference type="ARBA" id="ARBA00022723"/>
    </source>
</evidence>
<dbReference type="AlphaFoldDB" id="A0A6J6GBE2"/>
<dbReference type="GO" id="GO:0004659">
    <property type="term" value="F:prenyltransferase activity"/>
    <property type="evidence" value="ECO:0007669"/>
    <property type="project" value="InterPro"/>
</dbReference>
<evidence type="ECO:0000256" key="5">
    <source>
        <dbReference type="ARBA" id="ARBA00022842"/>
    </source>
</evidence>
<dbReference type="SUPFAM" id="SSF48576">
    <property type="entry name" value="Terpenoid synthases"/>
    <property type="match status" value="1"/>
</dbReference>
<dbReference type="GO" id="GO:0008299">
    <property type="term" value="P:isoprenoid biosynthetic process"/>
    <property type="evidence" value="ECO:0007669"/>
    <property type="project" value="InterPro"/>
</dbReference>